<proteinExistence type="predicted"/>
<sequence>MAASGQDTRARCGERHQQVANRRHPVAKRAPAEGGQRPLPRPDGRPAGDPLTQCHRFAAHRIVVAHHRGMPVDYRAPNINARRLGLLLRQIRETLELSYDEAAVQLCCDANWLIRVETGFERLTPDRAREVLDFYGVPPHRMRTAVIDLASRPSGPPWLAAHAGRLKALVRDLYTLESEATVIHTYGIAVVPELVRSEPYARIGFEHHVPQVDADEEWDLLASRQRHRPGGVPRVLDVIVCESALTGGPPEIRRGQCDHLLGLSEDGHTTVRVVPAGVGAHAGLHGSFDVLEFPAMDDRISVVHTALGIDLARCDLTRTWERIEEVALSPGPSREMIEKVMRD</sequence>
<feature type="region of interest" description="Disordered" evidence="1">
    <location>
        <begin position="1"/>
        <end position="51"/>
    </location>
</feature>
<dbReference type="Proteomes" id="UP000294513">
    <property type="component" value="Unassembled WGS sequence"/>
</dbReference>
<feature type="compositionally biased region" description="Basic and acidic residues" evidence="1">
    <location>
        <begin position="8"/>
        <end position="17"/>
    </location>
</feature>
<dbReference type="CDD" id="cd00093">
    <property type="entry name" value="HTH_XRE"/>
    <property type="match status" value="1"/>
</dbReference>
<dbReference type="InterPro" id="IPR043917">
    <property type="entry name" value="DUF5753"/>
</dbReference>
<evidence type="ECO:0000313" key="3">
    <source>
        <dbReference type="EMBL" id="TDD94655.1"/>
    </source>
</evidence>
<dbReference type="AlphaFoldDB" id="A0A4R5C6H9"/>
<evidence type="ECO:0000256" key="1">
    <source>
        <dbReference type="SAM" id="MobiDB-lite"/>
    </source>
</evidence>
<gene>
    <name evidence="3" type="ORF">E1298_06640</name>
</gene>
<dbReference type="EMBL" id="SMKU01000018">
    <property type="protein sequence ID" value="TDD94655.1"/>
    <property type="molecule type" value="Genomic_DNA"/>
</dbReference>
<dbReference type="GO" id="GO:0003677">
    <property type="term" value="F:DNA binding"/>
    <property type="evidence" value="ECO:0007669"/>
    <property type="project" value="InterPro"/>
</dbReference>
<dbReference type="OrthoDB" id="3462879at2"/>
<dbReference type="Pfam" id="PF19054">
    <property type="entry name" value="DUF5753"/>
    <property type="match status" value="1"/>
</dbReference>
<keyword evidence="4" id="KW-1185">Reference proteome</keyword>
<feature type="domain" description="HTH cro/C1-type" evidence="2">
    <location>
        <begin position="87"/>
        <end position="142"/>
    </location>
</feature>
<protein>
    <submittedName>
        <fullName evidence="3">XRE family transcriptional regulator</fullName>
    </submittedName>
</protein>
<dbReference type="InterPro" id="IPR010982">
    <property type="entry name" value="Lambda_DNA-bd_dom_sf"/>
</dbReference>
<dbReference type="SUPFAM" id="SSF47413">
    <property type="entry name" value="lambda repressor-like DNA-binding domains"/>
    <property type="match status" value="1"/>
</dbReference>
<dbReference type="Gene3D" id="1.10.260.40">
    <property type="entry name" value="lambda repressor-like DNA-binding domains"/>
    <property type="match status" value="1"/>
</dbReference>
<reference evidence="3 4" key="1">
    <citation type="submission" date="2019-03" db="EMBL/GenBank/DDBJ databases">
        <title>Draft genome sequences of novel Actinobacteria.</title>
        <authorList>
            <person name="Sahin N."/>
            <person name="Ay H."/>
            <person name="Saygin H."/>
        </authorList>
    </citation>
    <scope>NUCLEOTIDE SEQUENCE [LARGE SCALE GENOMIC DNA]</scope>
    <source>
        <strain evidence="3 4">H3C3</strain>
    </source>
</reference>
<dbReference type="InterPro" id="IPR001387">
    <property type="entry name" value="Cro/C1-type_HTH"/>
</dbReference>
<name>A0A4R5C6H9_9ACTN</name>
<dbReference type="Pfam" id="PF13560">
    <property type="entry name" value="HTH_31"/>
    <property type="match status" value="1"/>
</dbReference>
<evidence type="ECO:0000259" key="2">
    <source>
        <dbReference type="SMART" id="SM00530"/>
    </source>
</evidence>
<evidence type="ECO:0000313" key="4">
    <source>
        <dbReference type="Proteomes" id="UP000294513"/>
    </source>
</evidence>
<comment type="caution">
    <text evidence="3">The sequence shown here is derived from an EMBL/GenBank/DDBJ whole genome shotgun (WGS) entry which is preliminary data.</text>
</comment>
<organism evidence="3 4">
    <name type="scientific">Actinomadura rubrisoli</name>
    <dbReference type="NCBI Taxonomy" id="2530368"/>
    <lineage>
        <taxon>Bacteria</taxon>
        <taxon>Bacillati</taxon>
        <taxon>Actinomycetota</taxon>
        <taxon>Actinomycetes</taxon>
        <taxon>Streptosporangiales</taxon>
        <taxon>Thermomonosporaceae</taxon>
        <taxon>Actinomadura</taxon>
    </lineage>
</organism>
<dbReference type="SMART" id="SM00530">
    <property type="entry name" value="HTH_XRE"/>
    <property type="match status" value="1"/>
</dbReference>
<accession>A0A4R5C6H9</accession>